<dbReference type="SUPFAM" id="SSF69572">
    <property type="entry name" value="Activating enzymes of the ubiquitin-like proteins"/>
    <property type="match status" value="1"/>
</dbReference>
<comment type="caution">
    <text evidence="2">The sequence shown here is derived from an EMBL/GenBank/DDBJ whole genome shotgun (WGS) entry which is preliminary data.</text>
</comment>
<dbReference type="PANTHER" id="PTHR43267">
    <property type="entry name" value="TRNA THREONYLCARBAMOYLADENOSINE DEHYDRATASE"/>
    <property type="match status" value="1"/>
</dbReference>
<dbReference type="InterPro" id="IPR035985">
    <property type="entry name" value="Ubiquitin-activating_enz"/>
</dbReference>
<organism evidence="2 3">
    <name type="scientific">Noviherbaspirillum aridicola</name>
    <dbReference type="NCBI Taxonomy" id="2849687"/>
    <lineage>
        <taxon>Bacteria</taxon>
        <taxon>Pseudomonadati</taxon>
        <taxon>Pseudomonadota</taxon>
        <taxon>Betaproteobacteria</taxon>
        <taxon>Burkholderiales</taxon>
        <taxon>Oxalobacteraceae</taxon>
        <taxon>Noviherbaspirillum</taxon>
    </lineage>
</organism>
<dbReference type="Gene3D" id="3.40.50.720">
    <property type="entry name" value="NAD(P)-binding Rossmann-like Domain"/>
    <property type="match status" value="1"/>
</dbReference>
<evidence type="ECO:0000313" key="3">
    <source>
        <dbReference type="Proteomes" id="UP000887222"/>
    </source>
</evidence>
<dbReference type="PANTHER" id="PTHR43267:SF1">
    <property type="entry name" value="TRNA THREONYLCARBAMOYLADENOSINE DEHYDRATASE"/>
    <property type="match status" value="1"/>
</dbReference>
<dbReference type="InterPro" id="IPR045886">
    <property type="entry name" value="ThiF/MoeB/HesA"/>
</dbReference>
<evidence type="ECO:0000313" key="2">
    <source>
        <dbReference type="EMBL" id="GIZ51888.1"/>
    </source>
</evidence>
<dbReference type="Proteomes" id="UP000887222">
    <property type="component" value="Unassembled WGS sequence"/>
</dbReference>
<protein>
    <recommendedName>
        <fullName evidence="1">THIF-type NAD/FAD binding fold domain-containing protein</fullName>
    </recommendedName>
</protein>
<dbReference type="InterPro" id="IPR016135">
    <property type="entry name" value="UBQ-conjugating_enzyme/RWD"/>
</dbReference>
<dbReference type="EMBL" id="BPMK01000007">
    <property type="protein sequence ID" value="GIZ51888.1"/>
    <property type="molecule type" value="Genomic_DNA"/>
</dbReference>
<feature type="domain" description="THIF-type NAD/FAD binding fold" evidence="1">
    <location>
        <begin position="297"/>
        <end position="437"/>
    </location>
</feature>
<keyword evidence="3" id="KW-1185">Reference proteome</keyword>
<dbReference type="SUPFAM" id="SSF54495">
    <property type="entry name" value="UBC-like"/>
    <property type="match status" value="1"/>
</dbReference>
<dbReference type="InterPro" id="IPR000594">
    <property type="entry name" value="ThiF_NAD_FAD-bd"/>
</dbReference>
<evidence type="ECO:0000259" key="1">
    <source>
        <dbReference type="Pfam" id="PF00899"/>
    </source>
</evidence>
<gene>
    <name evidence="2" type="ORF">NCCP691_19020</name>
</gene>
<name>A0ABQ4Q3X4_9BURK</name>
<proteinExistence type="predicted"/>
<sequence length="577" mass="62297">MRVLVERAGRLAGEHEAIARLAADAQWLSGFRWGITDELDVCVNVDIAVGDRTYEVRLIYPDLFPDTPAIVQPRGKERLSSHQYGYGGALCLEWGPDNWTPDVTGAMLLESAYKLLSMESEASSEQSEVLSRHRLTEGQRLRQRSCRLVLTEEFMATLAALGAQGTVELATRTLFAEGSAVAIASPAKTQENQSTLVSCFEMVDLNSWPRPGLAIVDERLTEIPTVLEFADLKSLLATLDLWPWSEEEEQSARLLVLSAPGEKPRVFAIGQSGLSEYEAIEFPQSGVPRAPASHIGLSEKSVAIVGLGSVGSKVAVSLARAGVGRFVLVDEDILAPHNLVRHAADWREVGLHKATAASKAIKLISPLANVYISRLRLAGQENAHLTSTVLEKIGACDLVVDATASPNVLALLSAVCSRRQTSLVWGELFAGGYGGMMARSRPGYEADGLMIRNGINQYFEQLPPPPEVVASSYDAVADNRVLIASDADVSQLAAAMGQFSLDTLGDASATAYPYSAYLMGFRAGWIFTAPFHTIPLEVAVAKPEDKAQPSLDANDPRIKEIMRGIAEDINADDKPSV</sequence>
<accession>A0ABQ4Q3X4</accession>
<dbReference type="Pfam" id="PF00899">
    <property type="entry name" value="ThiF"/>
    <property type="match status" value="1"/>
</dbReference>
<reference evidence="2 3" key="1">
    <citation type="journal article" date="2022" name="Int. J. Syst. Evol. Microbiol.">
        <title>Noviherbaspirillum aridicola sp. nov., isolated from an arid soil in Pakistan.</title>
        <authorList>
            <person name="Khan I.U."/>
            <person name="Saqib M."/>
            <person name="Amin A."/>
            <person name="Hussain F."/>
            <person name="Li L."/>
            <person name="Liu Y.H."/>
            <person name="Fang B.Z."/>
            <person name="Ahmed I."/>
            <person name="Li W.J."/>
        </authorList>
    </citation>
    <scope>NUCLEOTIDE SEQUENCE [LARGE SCALE GENOMIC DNA]</scope>
    <source>
        <strain evidence="2 3">NCCP-691</strain>
    </source>
</reference>